<proteinExistence type="predicted"/>
<dbReference type="EMBL" id="JARKIB010000062">
    <property type="protein sequence ID" value="KAJ7751390.1"/>
    <property type="molecule type" value="Genomic_DNA"/>
</dbReference>
<organism evidence="2 3">
    <name type="scientific">Mycena metata</name>
    <dbReference type="NCBI Taxonomy" id="1033252"/>
    <lineage>
        <taxon>Eukaryota</taxon>
        <taxon>Fungi</taxon>
        <taxon>Dikarya</taxon>
        <taxon>Basidiomycota</taxon>
        <taxon>Agaricomycotina</taxon>
        <taxon>Agaricomycetes</taxon>
        <taxon>Agaricomycetidae</taxon>
        <taxon>Agaricales</taxon>
        <taxon>Marasmiineae</taxon>
        <taxon>Mycenaceae</taxon>
        <taxon>Mycena</taxon>
    </lineage>
</organism>
<dbReference type="Proteomes" id="UP001215598">
    <property type="component" value="Unassembled WGS sequence"/>
</dbReference>
<dbReference type="InterPro" id="IPR058913">
    <property type="entry name" value="Integrase_dom_put"/>
</dbReference>
<reference evidence="2" key="1">
    <citation type="submission" date="2023-03" db="EMBL/GenBank/DDBJ databases">
        <title>Massive genome expansion in bonnet fungi (Mycena s.s.) driven by repeated elements and novel gene families across ecological guilds.</title>
        <authorList>
            <consortium name="Lawrence Berkeley National Laboratory"/>
            <person name="Harder C.B."/>
            <person name="Miyauchi S."/>
            <person name="Viragh M."/>
            <person name="Kuo A."/>
            <person name="Thoen E."/>
            <person name="Andreopoulos B."/>
            <person name="Lu D."/>
            <person name="Skrede I."/>
            <person name="Drula E."/>
            <person name="Henrissat B."/>
            <person name="Morin E."/>
            <person name="Kohler A."/>
            <person name="Barry K."/>
            <person name="LaButti K."/>
            <person name="Morin E."/>
            <person name="Salamov A."/>
            <person name="Lipzen A."/>
            <person name="Mereny Z."/>
            <person name="Hegedus B."/>
            <person name="Baldrian P."/>
            <person name="Stursova M."/>
            <person name="Weitz H."/>
            <person name="Taylor A."/>
            <person name="Grigoriev I.V."/>
            <person name="Nagy L.G."/>
            <person name="Martin F."/>
            <person name="Kauserud H."/>
        </authorList>
    </citation>
    <scope>NUCLEOTIDE SEQUENCE</scope>
    <source>
        <strain evidence="2">CBHHK182m</strain>
    </source>
</reference>
<feature type="domain" description="Integrase core" evidence="1">
    <location>
        <begin position="2"/>
        <end position="43"/>
    </location>
</feature>
<evidence type="ECO:0000313" key="3">
    <source>
        <dbReference type="Proteomes" id="UP001215598"/>
    </source>
</evidence>
<name>A0AAD7IVJ4_9AGAR</name>
<evidence type="ECO:0000313" key="2">
    <source>
        <dbReference type="EMBL" id="KAJ7751390.1"/>
    </source>
</evidence>
<evidence type="ECO:0000259" key="1">
    <source>
        <dbReference type="Pfam" id="PF24764"/>
    </source>
</evidence>
<accession>A0AAD7IVJ4</accession>
<protein>
    <recommendedName>
        <fullName evidence="1">Integrase core domain-containing protein</fullName>
    </recommendedName>
</protein>
<sequence>DNPHHLWVLHFLFLNEINKDCDEFRNDWNNHPISRKGHNQTPSVCVITYTPDFCAFLGN</sequence>
<keyword evidence="3" id="KW-1185">Reference proteome</keyword>
<gene>
    <name evidence="2" type="ORF">B0H16DRAFT_1373775</name>
</gene>
<comment type="caution">
    <text evidence="2">The sequence shown here is derived from an EMBL/GenBank/DDBJ whole genome shotgun (WGS) entry which is preliminary data.</text>
</comment>
<feature type="non-terminal residue" evidence="2">
    <location>
        <position position="1"/>
    </location>
</feature>
<dbReference type="Pfam" id="PF24764">
    <property type="entry name" value="rva_4"/>
    <property type="match status" value="1"/>
</dbReference>
<dbReference type="AlphaFoldDB" id="A0AAD7IVJ4"/>